<dbReference type="InterPro" id="IPR016039">
    <property type="entry name" value="Thiolase-like"/>
</dbReference>
<dbReference type="GO" id="GO:0006633">
    <property type="term" value="P:fatty acid biosynthetic process"/>
    <property type="evidence" value="ECO:0007669"/>
    <property type="project" value="TreeGrafter"/>
</dbReference>
<reference evidence="4 5" key="1">
    <citation type="journal article" date="2013" name="ISME J.">
        <title>A metabolic model for members of the genus Tetrasphaera involved in enhanced biological phosphorus removal.</title>
        <authorList>
            <person name="Kristiansen R."/>
            <person name="Nguyen H.T.T."/>
            <person name="Saunders A.M."/>
            <person name="Nielsen J.L."/>
            <person name="Wimmer R."/>
            <person name="Le V.Q."/>
            <person name="McIlroy S.J."/>
            <person name="Petrovski S."/>
            <person name="Seviour R.J."/>
            <person name="Calteau A."/>
            <person name="Nielsen K.L."/>
            <person name="Nielsen P.H."/>
        </authorList>
    </citation>
    <scope>NUCLEOTIDE SEQUENCE [LARGE SCALE GENOMIC DNA]</scope>
    <source>
        <strain evidence="4 5">Ben 74</strain>
    </source>
</reference>
<dbReference type="InterPro" id="IPR050091">
    <property type="entry name" value="PKS_NRPS_Biosynth_Enz"/>
</dbReference>
<dbReference type="AlphaFoldDB" id="A0A077M8T8"/>
<evidence type="ECO:0000256" key="1">
    <source>
        <dbReference type="ARBA" id="ARBA00022679"/>
    </source>
</evidence>
<evidence type="ECO:0000256" key="2">
    <source>
        <dbReference type="SAM" id="MobiDB-lite"/>
    </source>
</evidence>
<proteinExistence type="predicted"/>
<name>A0A077M8T8_9MICO</name>
<sequence length="236" mass="24755">MPPTLHGEEPSAEVDWESGAVRLLTRGRPWETTDPRRAAVSSFGISGTNAHVIIEEAPQWEPAPSSTGAPMATFLGSPTPLVLSARAPEAVDDYCDLLLGRLQASGSDPSGGAGIASAMARRATLPDRLVVWGRDATDLASALAAARTGTPGSYRRGRAPSTGAVTPRWWFGDDVARLRAIADQLAGGFRMGGDSRRGYRGGRVPRHPGGRSGRRHARAGGAEPRVGAHRHAASGR</sequence>
<dbReference type="GO" id="GO:0004312">
    <property type="term" value="F:fatty acid synthase activity"/>
    <property type="evidence" value="ECO:0007669"/>
    <property type="project" value="TreeGrafter"/>
</dbReference>
<feature type="domain" description="Polyketide synthase C-terminal extension" evidence="3">
    <location>
        <begin position="10"/>
        <end position="98"/>
    </location>
</feature>
<dbReference type="InterPro" id="IPR032821">
    <property type="entry name" value="PKS_assoc"/>
</dbReference>
<gene>
    <name evidence="4" type="ORF">BN13_1540006</name>
</gene>
<feature type="compositionally biased region" description="Basic residues" evidence="2">
    <location>
        <begin position="227"/>
        <end position="236"/>
    </location>
</feature>
<dbReference type="PANTHER" id="PTHR43775">
    <property type="entry name" value="FATTY ACID SYNTHASE"/>
    <property type="match status" value="1"/>
</dbReference>
<feature type="region of interest" description="Disordered" evidence="2">
    <location>
        <begin position="192"/>
        <end position="236"/>
    </location>
</feature>
<keyword evidence="5" id="KW-1185">Reference proteome</keyword>
<dbReference type="PANTHER" id="PTHR43775:SF51">
    <property type="entry name" value="INACTIVE PHENOLPHTHIOCEROL SYNTHESIS POLYKETIDE SYNTHASE TYPE I PKS1-RELATED"/>
    <property type="match status" value="1"/>
</dbReference>
<evidence type="ECO:0000259" key="3">
    <source>
        <dbReference type="Pfam" id="PF16197"/>
    </source>
</evidence>
<evidence type="ECO:0000313" key="4">
    <source>
        <dbReference type="EMBL" id="CCI52275.1"/>
    </source>
</evidence>
<dbReference type="STRING" id="1193518.BN13_1540006"/>
<evidence type="ECO:0000313" key="5">
    <source>
        <dbReference type="Proteomes" id="UP000035720"/>
    </source>
</evidence>
<keyword evidence="1" id="KW-0808">Transferase</keyword>
<dbReference type="Proteomes" id="UP000035720">
    <property type="component" value="Unassembled WGS sequence"/>
</dbReference>
<feature type="compositionally biased region" description="Basic residues" evidence="2">
    <location>
        <begin position="198"/>
        <end position="218"/>
    </location>
</feature>
<dbReference type="Gene3D" id="3.30.70.3290">
    <property type="match status" value="1"/>
</dbReference>
<accession>A0A077M8T8</accession>
<protein>
    <recommendedName>
        <fullName evidence="3">Polyketide synthase C-terminal extension domain-containing protein</fullName>
    </recommendedName>
</protein>
<organism evidence="4 5">
    <name type="scientific">Nostocoides jenkinsii Ben 74</name>
    <dbReference type="NCBI Taxonomy" id="1193518"/>
    <lineage>
        <taxon>Bacteria</taxon>
        <taxon>Bacillati</taxon>
        <taxon>Actinomycetota</taxon>
        <taxon>Actinomycetes</taxon>
        <taxon>Micrococcales</taxon>
        <taxon>Intrasporangiaceae</taxon>
        <taxon>Nostocoides</taxon>
    </lineage>
</organism>
<dbReference type="RefSeq" id="WP_048548381.1">
    <property type="nucleotide sequence ID" value="NZ_HF571038.1"/>
</dbReference>
<dbReference type="Pfam" id="PF16197">
    <property type="entry name" value="KAsynt_C_assoc"/>
    <property type="match status" value="1"/>
</dbReference>
<dbReference type="SUPFAM" id="SSF53901">
    <property type="entry name" value="Thiolase-like"/>
    <property type="match status" value="1"/>
</dbReference>
<dbReference type="EMBL" id="CAJC01000062">
    <property type="protein sequence ID" value="CCI52275.1"/>
    <property type="molecule type" value="Genomic_DNA"/>
</dbReference>
<dbReference type="Gene3D" id="3.40.47.10">
    <property type="match status" value="1"/>
</dbReference>
<comment type="caution">
    <text evidence="4">The sequence shown here is derived from an EMBL/GenBank/DDBJ whole genome shotgun (WGS) entry which is preliminary data.</text>
</comment>